<sequence>MAPRQEQQQQQQEEQISNGGRNEQANGVQPRGHISEEIISPVSLLRSDRFVRKGLTASPPGQGQFWQPADIRPATASFTDANNRARYRRDQQRLQIELNDNVQQRRPCSAPRGVTPKAERSNMMRKDRNYGSSVDKAELSENSGTEIMHSQLDKTKNIYGDLKEDEDGSAETRAISTSRETCVEQQTNPIPPSISRTEPQKARLSQSPIRASSILSRCGQFQPSPLKSRRDGSKEVNALDKARSSEKFGTWINRSQLDKTSIICEGTEEDQNGIAETRRNFRKSSVEQQIDPIPSSTSRTEPQGALLSQSPIRASSASSSSGQFQLSPLKSRPMTGTIRSPSQNEQFSYLDNQLHQRIRAFEAEQQVSRTGTRISISPLTNRQGTASDDWAQGEKLPDPCMVRESHHSAALINLTLTSR</sequence>
<feature type="region of interest" description="Disordered" evidence="1">
    <location>
        <begin position="1"/>
        <end position="89"/>
    </location>
</feature>
<evidence type="ECO:0000313" key="3">
    <source>
        <dbReference type="Proteomes" id="UP001605036"/>
    </source>
</evidence>
<feature type="compositionally biased region" description="Basic and acidic residues" evidence="1">
    <location>
        <begin position="228"/>
        <end position="243"/>
    </location>
</feature>
<evidence type="ECO:0000256" key="1">
    <source>
        <dbReference type="SAM" id="MobiDB-lite"/>
    </source>
</evidence>
<feature type="region of interest" description="Disordered" evidence="1">
    <location>
        <begin position="219"/>
        <end position="243"/>
    </location>
</feature>
<feature type="region of interest" description="Disordered" evidence="1">
    <location>
        <begin position="366"/>
        <end position="390"/>
    </location>
</feature>
<organism evidence="2 3">
    <name type="scientific">Riccia fluitans</name>
    <dbReference type="NCBI Taxonomy" id="41844"/>
    <lineage>
        <taxon>Eukaryota</taxon>
        <taxon>Viridiplantae</taxon>
        <taxon>Streptophyta</taxon>
        <taxon>Embryophyta</taxon>
        <taxon>Marchantiophyta</taxon>
        <taxon>Marchantiopsida</taxon>
        <taxon>Marchantiidae</taxon>
        <taxon>Marchantiales</taxon>
        <taxon>Ricciaceae</taxon>
        <taxon>Riccia</taxon>
    </lineage>
</organism>
<protein>
    <submittedName>
        <fullName evidence="2">Uncharacterized protein</fullName>
    </submittedName>
</protein>
<gene>
    <name evidence="2" type="ORF">R1flu_009410</name>
</gene>
<comment type="caution">
    <text evidence="2">The sequence shown here is derived from an EMBL/GenBank/DDBJ whole genome shotgun (WGS) entry which is preliminary data.</text>
</comment>
<proteinExistence type="predicted"/>
<accession>A0ABD1Z2T1</accession>
<feature type="region of interest" description="Disordered" evidence="1">
    <location>
        <begin position="177"/>
        <end position="200"/>
    </location>
</feature>
<feature type="compositionally biased region" description="Low complexity" evidence="1">
    <location>
        <begin position="307"/>
        <end position="329"/>
    </location>
</feature>
<feature type="compositionally biased region" description="Polar residues" evidence="1">
    <location>
        <begin position="177"/>
        <end position="188"/>
    </location>
</feature>
<feature type="compositionally biased region" description="Polar residues" evidence="1">
    <location>
        <begin position="16"/>
        <end position="27"/>
    </location>
</feature>
<feature type="region of interest" description="Disordered" evidence="1">
    <location>
        <begin position="268"/>
        <end position="343"/>
    </location>
</feature>
<reference evidence="2 3" key="1">
    <citation type="submission" date="2024-09" db="EMBL/GenBank/DDBJ databases">
        <title>Chromosome-scale assembly of Riccia fluitans.</title>
        <authorList>
            <person name="Paukszto L."/>
            <person name="Sawicki J."/>
            <person name="Karawczyk K."/>
            <person name="Piernik-Szablinska J."/>
            <person name="Szczecinska M."/>
            <person name="Mazdziarz M."/>
        </authorList>
    </citation>
    <scope>NUCLEOTIDE SEQUENCE [LARGE SCALE GENOMIC DNA]</scope>
    <source>
        <strain evidence="2">Rf_01</strain>
        <tissue evidence="2">Aerial parts of the thallus</tissue>
    </source>
</reference>
<name>A0ABD1Z2T1_9MARC</name>
<dbReference type="Proteomes" id="UP001605036">
    <property type="component" value="Unassembled WGS sequence"/>
</dbReference>
<evidence type="ECO:0000313" key="2">
    <source>
        <dbReference type="EMBL" id="KAL2641823.1"/>
    </source>
</evidence>
<dbReference type="AlphaFoldDB" id="A0ABD1Z2T1"/>
<keyword evidence="3" id="KW-1185">Reference proteome</keyword>
<feature type="compositionally biased region" description="Low complexity" evidence="1">
    <location>
        <begin position="1"/>
        <end position="15"/>
    </location>
</feature>
<dbReference type="EMBL" id="JBHFFA010000002">
    <property type="protein sequence ID" value="KAL2641823.1"/>
    <property type="molecule type" value="Genomic_DNA"/>
</dbReference>
<feature type="compositionally biased region" description="Polar residues" evidence="1">
    <location>
        <begin position="366"/>
        <end position="386"/>
    </location>
</feature>